<dbReference type="InterPro" id="IPR013905">
    <property type="entry name" value="Lgl_C_dom"/>
</dbReference>
<dbReference type="GO" id="GO:0006893">
    <property type="term" value="P:Golgi to plasma membrane transport"/>
    <property type="evidence" value="ECO:0007669"/>
    <property type="project" value="TreeGrafter"/>
</dbReference>
<dbReference type="InterPro" id="IPR015943">
    <property type="entry name" value="WD40/YVTN_repeat-like_dom_sf"/>
</dbReference>
<accession>A0AAD7P6J9</accession>
<evidence type="ECO:0000259" key="3">
    <source>
        <dbReference type="Pfam" id="PF08596"/>
    </source>
</evidence>
<dbReference type="PANTHER" id="PTHR10241:SF27">
    <property type="entry name" value="TRANSDUCIN_WD40 REPEAT-LIKE SUPERFAMILY PROTEIN"/>
    <property type="match status" value="1"/>
</dbReference>
<dbReference type="Proteomes" id="UP001163823">
    <property type="component" value="Chromosome 14"/>
</dbReference>
<dbReference type="EMBL" id="JARAOO010000014">
    <property type="protein sequence ID" value="KAJ7944051.1"/>
    <property type="molecule type" value="Genomic_DNA"/>
</dbReference>
<dbReference type="InterPro" id="IPR001680">
    <property type="entry name" value="WD40_rpt"/>
</dbReference>
<evidence type="ECO:0000256" key="2">
    <source>
        <dbReference type="ARBA" id="ARBA00022483"/>
    </source>
</evidence>
<name>A0AAD7P6J9_QUISA</name>
<proteinExistence type="inferred from homology"/>
<organism evidence="4 5">
    <name type="scientific">Quillaja saponaria</name>
    <name type="common">Soap bark tree</name>
    <dbReference type="NCBI Taxonomy" id="32244"/>
    <lineage>
        <taxon>Eukaryota</taxon>
        <taxon>Viridiplantae</taxon>
        <taxon>Streptophyta</taxon>
        <taxon>Embryophyta</taxon>
        <taxon>Tracheophyta</taxon>
        <taxon>Spermatophyta</taxon>
        <taxon>Magnoliopsida</taxon>
        <taxon>eudicotyledons</taxon>
        <taxon>Gunneridae</taxon>
        <taxon>Pentapetalae</taxon>
        <taxon>rosids</taxon>
        <taxon>fabids</taxon>
        <taxon>Fabales</taxon>
        <taxon>Quillajaceae</taxon>
        <taxon>Quillaja</taxon>
    </lineage>
</organism>
<evidence type="ECO:0000313" key="4">
    <source>
        <dbReference type="EMBL" id="KAJ7944051.1"/>
    </source>
</evidence>
<dbReference type="GO" id="GO:0005737">
    <property type="term" value="C:cytoplasm"/>
    <property type="evidence" value="ECO:0007669"/>
    <property type="project" value="TreeGrafter"/>
</dbReference>
<dbReference type="AlphaFoldDB" id="A0AAD7P6J9"/>
<dbReference type="Gene3D" id="2.130.10.10">
    <property type="entry name" value="YVTN repeat-like/Quinoprotein amine dehydrogenase"/>
    <property type="match status" value="2"/>
</dbReference>
<evidence type="ECO:0000313" key="5">
    <source>
        <dbReference type="Proteomes" id="UP001163823"/>
    </source>
</evidence>
<dbReference type="CDD" id="cd15873">
    <property type="entry name" value="R-SNARE_STXBP5_6"/>
    <property type="match status" value="1"/>
</dbReference>
<dbReference type="GO" id="GO:0019905">
    <property type="term" value="F:syntaxin binding"/>
    <property type="evidence" value="ECO:0007669"/>
    <property type="project" value="TreeGrafter"/>
</dbReference>
<comment type="caution">
    <text evidence="4">The sequence shown here is derived from an EMBL/GenBank/DDBJ whole genome shotgun (WGS) entry which is preliminary data.</text>
</comment>
<gene>
    <name evidence="4" type="ORF">O6P43_033513</name>
</gene>
<keyword evidence="2" id="KW-0268">Exocytosis</keyword>
<dbReference type="FunFam" id="2.130.10.10:FF:002568">
    <property type="entry name" value="Syntaxin-binding protein 5 isoform A"/>
    <property type="match status" value="1"/>
</dbReference>
<dbReference type="GO" id="GO:0005886">
    <property type="term" value="C:plasma membrane"/>
    <property type="evidence" value="ECO:0007669"/>
    <property type="project" value="TreeGrafter"/>
</dbReference>
<protein>
    <submittedName>
        <fullName evidence="4">Transducin/WD40 repeat protein</fullName>
    </submittedName>
</protein>
<dbReference type="SMART" id="SM00320">
    <property type="entry name" value="WD40"/>
    <property type="match status" value="3"/>
</dbReference>
<dbReference type="SUPFAM" id="SSF50978">
    <property type="entry name" value="WD40 repeat-like"/>
    <property type="match status" value="2"/>
</dbReference>
<feature type="domain" description="Lethal giant larvae (Lgl)-like C-terminal" evidence="3">
    <location>
        <begin position="726"/>
        <end position="838"/>
    </location>
</feature>
<dbReference type="GO" id="GO:0006887">
    <property type="term" value="P:exocytosis"/>
    <property type="evidence" value="ECO:0007669"/>
    <property type="project" value="UniProtKB-KW"/>
</dbReference>
<evidence type="ECO:0000256" key="1">
    <source>
        <dbReference type="ARBA" id="ARBA00008070"/>
    </source>
</evidence>
<dbReference type="GO" id="GO:0045159">
    <property type="term" value="F:myosin II binding"/>
    <property type="evidence" value="ECO:0007669"/>
    <property type="project" value="TreeGrafter"/>
</dbReference>
<reference evidence="4" key="1">
    <citation type="journal article" date="2023" name="Science">
        <title>Elucidation of the pathway for biosynthesis of saponin adjuvants from the soapbark tree.</title>
        <authorList>
            <person name="Reed J."/>
            <person name="Orme A."/>
            <person name="El-Demerdash A."/>
            <person name="Owen C."/>
            <person name="Martin L.B.B."/>
            <person name="Misra R.C."/>
            <person name="Kikuchi S."/>
            <person name="Rejzek M."/>
            <person name="Martin A.C."/>
            <person name="Harkess A."/>
            <person name="Leebens-Mack J."/>
            <person name="Louveau T."/>
            <person name="Stephenson M.J."/>
            <person name="Osbourn A."/>
        </authorList>
    </citation>
    <scope>NUCLEOTIDE SEQUENCE</scope>
    <source>
        <strain evidence="4">S10</strain>
    </source>
</reference>
<dbReference type="InterPro" id="IPR036322">
    <property type="entry name" value="WD40_repeat_dom_sf"/>
</dbReference>
<dbReference type="PANTHER" id="PTHR10241">
    <property type="entry name" value="LETHAL 2 GIANT LARVAE PROTEIN"/>
    <property type="match status" value="1"/>
</dbReference>
<keyword evidence="5" id="KW-1185">Reference proteome</keyword>
<comment type="similarity">
    <text evidence="1">Belongs to the WD repeat L(2)GL family.</text>
</comment>
<dbReference type="Pfam" id="PF08596">
    <property type="entry name" value="Lgl_C"/>
    <property type="match status" value="1"/>
</dbReference>
<dbReference type="GO" id="GO:0005096">
    <property type="term" value="F:GTPase activator activity"/>
    <property type="evidence" value="ECO:0007669"/>
    <property type="project" value="TreeGrafter"/>
</dbReference>
<dbReference type="KEGG" id="qsa:O6P43_033513"/>
<sequence length="1049" mass="115315">MFVKKLVEKASKKPGGNGPELKASDVDPRLVFHYGIPSGGAKFAYDNIQKILALSTKDGRIKLFGKDNTQAVLESSEAVPSKFLQFIENQGILLNVTYSNHIEVWDIDKKLLSDVHICEEEITSFTVIQYSLCMYIGDSAGNISVLKLDQEPCHIVQMKYTIPLSASHGNPSEVSDDTAVMHVLPQPTAESKRVLIILRNGQITLWDIPESKSIFRTGGNILQSLNHETKKVTSACWACPFGSKVVVGYSNGEILIWTIPSLNIGAGSASEFSIQNNPASKLNLGYKSDKISIGSIKWVYADAKASRLYVTGASDYASSNLLQVILLNEHTDSRTVKLGLHLSECCIDIEIISTSSEQSKHKQESLLLLGKSGHIYVYDDCFIEKYLLQSQSRSTLSLPKEVVVKVPFTDSSITVSKFVTDIPGMVKPEDEDYIMLAKNYPPLFPVETKQKDGPNLNSSKFSGFSRLKNLYITGHSNGAIIFWDASSPFFTPVLQLNQQSEDDFSLSGIALTALYFNSTSPLLVSGDQSGLVRIFKFKPEPFVTENSFMSLPGSTKKGNSHIIRSVKLIKTNGAVLSLDIGHSLKHLAVGSDQGYVSVIDIEESTVLYQKLVASEICTGIISLQFQTCSLHGFEKNILAVATKDSSVLALDSDTGNTVSTSTVHPKKPSKALFMQILDEQGTPLKASSTKHGLDLSKGNPDEDVTAKNLFLLLCSEKALYVYSLVHVVQGVKKVLHKKKFQSSSCCWASTFYSLYGAGLILLFTSGKVELRSLPDLSLILETSIRGFTYSTPKSNTFSDSQICCSSEGDIVLVNGDQEIFVVSVLIQKNIFSCIYNDRLLSQEGLVPGPIIHKEKKKGIFSSVIKDITGSKAKHAPNMETEDTKETLKELPVIFSNDNFPSSHGENKDSPAMDEDEIELDIDDIDLDDPGEKRRDQNMLGALSKKKLASKFQALKGKLKEMKGNNQKILGKEEQQDEKAGAVDQIKRRYGFSSSNESSVAKLAESKLHENARKLQGINLKATDMQDTAMSFSSLAKEVLRTAEHDRRSS</sequence>